<organism evidence="1 2">
    <name type="scientific">Cardamine amara subsp. amara</name>
    <dbReference type="NCBI Taxonomy" id="228776"/>
    <lineage>
        <taxon>Eukaryota</taxon>
        <taxon>Viridiplantae</taxon>
        <taxon>Streptophyta</taxon>
        <taxon>Embryophyta</taxon>
        <taxon>Tracheophyta</taxon>
        <taxon>Spermatophyta</taxon>
        <taxon>Magnoliopsida</taxon>
        <taxon>eudicotyledons</taxon>
        <taxon>Gunneridae</taxon>
        <taxon>Pentapetalae</taxon>
        <taxon>rosids</taxon>
        <taxon>malvids</taxon>
        <taxon>Brassicales</taxon>
        <taxon>Brassicaceae</taxon>
        <taxon>Cardamineae</taxon>
        <taxon>Cardamine</taxon>
    </lineage>
</organism>
<dbReference type="PANTHER" id="PTHR34660">
    <property type="entry name" value="MYB-LIKE PROTEIN X"/>
    <property type="match status" value="1"/>
</dbReference>
<name>A0ABD1ACQ8_CARAN</name>
<dbReference type="Proteomes" id="UP001558713">
    <property type="component" value="Unassembled WGS sequence"/>
</dbReference>
<proteinExistence type="predicted"/>
<gene>
    <name evidence="1" type="ORF">V5N11_005209</name>
</gene>
<keyword evidence="2" id="KW-1185">Reference proteome</keyword>
<evidence type="ECO:0000313" key="2">
    <source>
        <dbReference type="Proteomes" id="UP001558713"/>
    </source>
</evidence>
<dbReference type="AlphaFoldDB" id="A0ABD1ACQ8"/>
<dbReference type="PANTHER" id="PTHR34660:SF7">
    <property type="entry name" value="DNA LIGASE-LIKE PROTEIN"/>
    <property type="match status" value="1"/>
</dbReference>
<reference evidence="1 2" key="1">
    <citation type="submission" date="2024-04" db="EMBL/GenBank/DDBJ databases">
        <title>Genome assembly C_amara_ONT_v2.</title>
        <authorList>
            <person name="Yant L."/>
            <person name="Moore C."/>
            <person name="Slenker M."/>
        </authorList>
    </citation>
    <scope>NUCLEOTIDE SEQUENCE [LARGE SCALE GENOMIC DNA]</scope>
    <source>
        <tissue evidence="1">Leaf</tissue>
    </source>
</reference>
<sequence length="273" mass="31230">MSRYFTSPPPVYARNWAYGQNLVESTKIVDTKKVHRKEKKEKRKDKKLKKERSLKKQLYFSTKQVSDESEQVEKSCLTVEAHVGYLSDGSQNSKKRSRVASPVVESQIKATTVAGNPLRIRFVFKEQKVAEVVVPQEDRLCSTSGTKRPIELLSSVPVPKTTDHNENMLSTEVFMVEIPSESKKRKKHKPSKESRYNTFIDEWVAPCISLGEDDSNCDDWLFGTRRHENTSIKAIKNNEVVMNLKSSVDSSSFRRAQFLSDVGIFSLPYTVLF</sequence>
<dbReference type="EMBL" id="JBANAX010000652">
    <property type="protein sequence ID" value="KAL1199215.1"/>
    <property type="molecule type" value="Genomic_DNA"/>
</dbReference>
<accession>A0ABD1ACQ8</accession>
<protein>
    <submittedName>
        <fullName evidence="1">Uncharacterized protein</fullName>
    </submittedName>
</protein>
<comment type="caution">
    <text evidence="1">The sequence shown here is derived from an EMBL/GenBank/DDBJ whole genome shotgun (WGS) entry which is preliminary data.</text>
</comment>
<evidence type="ECO:0000313" key="1">
    <source>
        <dbReference type="EMBL" id="KAL1199215.1"/>
    </source>
</evidence>